<protein>
    <submittedName>
        <fullName evidence="1">Uncharacterized protein</fullName>
    </submittedName>
</protein>
<comment type="caution">
    <text evidence="1">The sequence shown here is derived from an EMBL/GenBank/DDBJ whole genome shotgun (WGS) entry which is preliminary data.</text>
</comment>
<gene>
    <name evidence="1" type="ORF">JAO74_15025</name>
</gene>
<keyword evidence="2" id="KW-1185">Reference proteome</keyword>
<dbReference type="EMBL" id="JAELXS010000009">
    <property type="protein sequence ID" value="MBJ6123108.1"/>
    <property type="molecule type" value="Genomic_DNA"/>
</dbReference>
<proteinExistence type="predicted"/>
<organism evidence="1 2">
    <name type="scientific">Sphingomonas mollis</name>
    <dbReference type="NCBI Taxonomy" id="2795726"/>
    <lineage>
        <taxon>Bacteria</taxon>
        <taxon>Pseudomonadati</taxon>
        <taxon>Pseudomonadota</taxon>
        <taxon>Alphaproteobacteria</taxon>
        <taxon>Sphingomonadales</taxon>
        <taxon>Sphingomonadaceae</taxon>
        <taxon>Sphingomonas</taxon>
    </lineage>
</organism>
<accession>A0ABS0XTN8</accession>
<dbReference type="RefSeq" id="WP_199039934.1">
    <property type="nucleotide sequence ID" value="NZ_JAELXS010000009.1"/>
</dbReference>
<dbReference type="Proteomes" id="UP000640426">
    <property type="component" value="Unassembled WGS sequence"/>
</dbReference>
<reference evidence="2" key="1">
    <citation type="submission" date="2020-12" db="EMBL/GenBank/DDBJ databases">
        <title>Hymenobacter sp.</title>
        <authorList>
            <person name="Kim M.K."/>
        </authorList>
    </citation>
    <scope>NUCLEOTIDE SEQUENCE [LARGE SCALE GENOMIC DNA]</scope>
    <source>
        <strain evidence="2">BT553</strain>
    </source>
</reference>
<evidence type="ECO:0000313" key="1">
    <source>
        <dbReference type="EMBL" id="MBJ6123108.1"/>
    </source>
</evidence>
<evidence type="ECO:0000313" key="2">
    <source>
        <dbReference type="Proteomes" id="UP000640426"/>
    </source>
</evidence>
<sequence length="275" mass="30451">MGREVSDYVALALVADLRVERDYFSDKPEDFSGDIDQLKAKAEEILRFPISDYMLQQVVRTLADCKLIRITDDHFSGTFIKIKASNLGKFVENAKLELGQAVNESDELSIITKPSDYPNASALQKHELFEDYDELGPAWLNRALDGLRKQVEQAGSLDAIASQSVVKETKVPASDRVVTFSDNQVTELDEQTTAIIDAVSAQNQIDGVPGLRELVLGQLKAGRELLRAGSFRLYLIELTLIETLRMLVKRYEKEAIGGLASALIAVLLKHIGIDA</sequence>
<name>A0ABS0XTN8_9SPHN</name>